<comment type="similarity">
    <text evidence="1">Belongs to the type III secretion exporter family.</text>
</comment>
<name>A0A917ZKK7_9GAMM</name>
<evidence type="ECO:0000313" key="5">
    <source>
        <dbReference type="EMBL" id="GGO85061.1"/>
    </source>
</evidence>
<evidence type="ECO:0000313" key="6">
    <source>
        <dbReference type="Proteomes" id="UP000599578"/>
    </source>
</evidence>
<proteinExistence type="inferred from homology"/>
<dbReference type="RefSeq" id="WP_188861674.1">
    <property type="nucleotide sequence ID" value="NZ_BMLT01000008.1"/>
</dbReference>
<comment type="function">
    <text evidence="4">Required for formation of the rod structure in the basal body of the flagellar apparatus. Together with FliI and FliH, may constitute the export apparatus of flagellin.</text>
</comment>
<keyword evidence="3" id="KW-0653">Protein transport</keyword>
<evidence type="ECO:0000256" key="3">
    <source>
        <dbReference type="ARBA" id="ARBA00023225"/>
    </source>
</evidence>
<sequence>MNDSDPDKRAIALGYTPDSQNAPTVAAKGRGLIAEQIIALAREHDVHIHQSPELVEVLIRLELGEEIPEALYVAIAEVIAFAYGLQEEK</sequence>
<protein>
    <recommendedName>
        <fullName evidence="2">Flagellar biosynthetic protein FlhB</fullName>
    </recommendedName>
</protein>
<keyword evidence="3" id="KW-1006">Bacterial flagellum protein export</keyword>
<dbReference type="Proteomes" id="UP000599578">
    <property type="component" value="Unassembled WGS sequence"/>
</dbReference>
<evidence type="ECO:0000256" key="1">
    <source>
        <dbReference type="ARBA" id="ARBA00010690"/>
    </source>
</evidence>
<dbReference type="PANTHER" id="PTHR30531:SF12">
    <property type="entry name" value="FLAGELLAR BIOSYNTHETIC PROTEIN FLHB"/>
    <property type="match status" value="1"/>
</dbReference>
<gene>
    <name evidence="5" type="ORF">GCM10011348_32740</name>
</gene>
<dbReference type="SUPFAM" id="SSF160544">
    <property type="entry name" value="EscU C-terminal domain-like"/>
    <property type="match status" value="1"/>
</dbReference>
<dbReference type="GO" id="GO:0005886">
    <property type="term" value="C:plasma membrane"/>
    <property type="evidence" value="ECO:0007669"/>
    <property type="project" value="TreeGrafter"/>
</dbReference>
<dbReference type="PANTHER" id="PTHR30531">
    <property type="entry name" value="FLAGELLAR BIOSYNTHETIC PROTEIN FLHB"/>
    <property type="match status" value="1"/>
</dbReference>
<keyword evidence="3" id="KW-0813">Transport</keyword>
<reference evidence="5 6" key="1">
    <citation type="journal article" date="2014" name="Int. J. Syst. Evol. Microbiol.">
        <title>Complete genome sequence of Corynebacterium casei LMG S-19264T (=DSM 44701T), isolated from a smear-ripened cheese.</title>
        <authorList>
            <consortium name="US DOE Joint Genome Institute (JGI-PGF)"/>
            <person name="Walter F."/>
            <person name="Albersmeier A."/>
            <person name="Kalinowski J."/>
            <person name="Ruckert C."/>
        </authorList>
    </citation>
    <scope>NUCLEOTIDE SEQUENCE [LARGE SCALE GENOMIC DNA]</scope>
    <source>
        <strain evidence="5 6">CGMCC 1.7286</strain>
    </source>
</reference>
<dbReference type="Pfam" id="PF01312">
    <property type="entry name" value="Bac_export_2"/>
    <property type="match status" value="1"/>
</dbReference>
<dbReference type="EMBL" id="BMLT01000008">
    <property type="protein sequence ID" value="GGO85061.1"/>
    <property type="molecule type" value="Genomic_DNA"/>
</dbReference>
<dbReference type="GO" id="GO:0009306">
    <property type="term" value="P:protein secretion"/>
    <property type="evidence" value="ECO:0007669"/>
    <property type="project" value="InterPro"/>
</dbReference>
<accession>A0A917ZKK7</accession>
<organism evidence="5 6">
    <name type="scientific">Marinobacterium nitratireducens</name>
    <dbReference type="NCBI Taxonomy" id="518897"/>
    <lineage>
        <taxon>Bacteria</taxon>
        <taxon>Pseudomonadati</taxon>
        <taxon>Pseudomonadota</taxon>
        <taxon>Gammaproteobacteria</taxon>
        <taxon>Oceanospirillales</taxon>
        <taxon>Oceanospirillaceae</taxon>
        <taxon>Marinobacterium</taxon>
    </lineage>
</organism>
<dbReference type="AlphaFoldDB" id="A0A917ZKK7"/>
<dbReference type="InterPro" id="IPR029025">
    <property type="entry name" value="T3SS_substrate_exporter_C"/>
</dbReference>
<evidence type="ECO:0000256" key="4">
    <source>
        <dbReference type="ARBA" id="ARBA00025078"/>
    </source>
</evidence>
<comment type="caution">
    <text evidence="5">The sequence shown here is derived from an EMBL/GenBank/DDBJ whole genome shotgun (WGS) entry which is preliminary data.</text>
</comment>
<dbReference type="InterPro" id="IPR006135">
    <property type="entry name" value="T3SS_substrate_exporter"/>
</dbReference>
<evidence type="ECO:0000256" key="2">
    <source>
        <dbReference type="ARBA" id="ARBA00021622"/>
    </source>
</evidence>
<dbReference type="Gene3D" id="3.40.1690.10">
    <property type="entry name" value="secretion proteins EscU"/>
    <property type="match status" value="1"/>
</dbReference>
<keyword evidence="6" id="KW-1185">Reference proteome</keyword>